<evidence type="ECO:0000256" key="3">
    <source>
        <dbReference type="ARBA" id="ARBA00022692"/>
    </source>
</evidence>
<reference evidence="8 9" key="1">
    <citation type="submission" date="2016-04" db="EMBL/GenBank/DDBJ databases">
        <title>A degradative enzymes factory behind the ericoid mycorrhizal symbiosis.</title>
        <authorList>
            <consortium name="DOE Joint Genome Institute"/>
            <person name="Martino E."/>
            <person name="Morin E."/>
            <person name="Grelet G."/>
            <person name="Kuo A."/>
            <person name="Kohler A."/>
            <person name="Daghino S."/>
            <person name="Barry K."/>
            <person name="Choi C."/>
            <person name="Cichocki N."/>
            <person name="Clum A."/>
            <person name="Copeland A."/>
            <person name="Hainaut M."/>
            <person name="Haridas S."/>
            <person name="Labutti K."/>
            <person name="Lindquist E."/>
            <person name="Lipzen A."/>
            <person name="Khouja H.-R."/>
            <person name="Murat C."/>
            <person name="Ohm R."/>
            <person name="Olson A."/>
            <person name="Spatafora J."/>
            <person name="Veneault-Fourrey C."/>
            <person name="Henrissat B."/>
            <person name="Grigoriev I."/>
            <person name="Martin F."/>
            <person name="Perotto S."/>
        </authorList>
    </citation>
    <scope>NUCLEOTIDE SEQUENCE [LARGE SCALE GENOMIC DNA]</scope>
    <source>
        <strain evidence="8 9">F</strain>
    </source>
</reference>
<dbReference type="PANTHER" id="PTHR43791:SF67">
    <property type="entry name" value="TRANSPORTER, PUTATIVE (AFU_ORTHOLOGUE AFUA_3G04010)-RELATED"/>
    <property type="match status" value="1"/>
</dbReference>
<keyword evidence="3 6" id="KW-0812">Transmembrane</keyword>
<feature type="domain" description="Major facilitator superfamily (MFS) profile" evidence="7">
    <location>
        <begin position="43"/>
        <end position="462"/>
    </location>
</feature>
<dbReference type="Pfam" id="PF07690">
    <property type="entry name" value="MFS_1"/>
    <property type="match status" value="1"/>
</dbReference>
<dbReference type="PANTHER" id="PTHR43791">
    <property type="entry name" value="PERMEASE-RELATED"/>
    <property type="match status" value="1"/>
</dbReference>
<dbReference type="EMBL" id="KZ613939">
    <property type="protein sequence ID" value="PMD46037.1"/>
    <property type="molecule type" value="Genomic_DNA"/>
</dbReference>
<evidence type="ECO:0000259" key="7">
    <source>
        <dbReference type="PROSITE" id="PS50850"/>
    </source>
</evidence>
<dbReference type="FunFam" id="1.20.1250.20:FF:000013">
    <property type="entry name" value="MFS general substrate transporter"/>
    <property type="match status" value="1"/>
</dbReference>
<evidence type="ECO:0000256" key="6">
    <source>
        <dbReference type="SAM" id="Phobius"/>
    </source>
</evidence>
<feature type="transmembrane region" description="Helical" evidence="6">
    <location>
        <begin position="80"/>
        <end position="102"/>
    </location>
</feature>
<feature type="transmembrane region" description="Helical" evidence="6">
    <location>
        <begin position="370"/>
        <end position="391"/>
    </location>
</feature>
<comment type="subcellular location">
    <subcellularLocation>
        <location evidence="1">Membrane</location>
        <topology evidence="1">Multi-pass membrane protein</topology>
    </subcellularLocation>
</comment>
<feature type="transmembrane region" description="Helical" evidence="6">
    <location>
        <begin position="134"/>
        <end position="157"/>
    </location>
</feature>
<accession>A0A2J6S5K2</accession>
<keyword evidence="2" id="KW-0813">Transport</keyword>
<dbReference type="GO" id="GO:0022857">
    <property type="term" value="F:transmembrane transporter activity"/>
    <property type="evidence" value="ECO:0007669"/>
    <property type="project" value="InterPro"/>
</dbReference>
<dbReference type="OrthoDB" id="9971669at2759"/>
<dbReference type="InterPro" id="IPR036259">
    <property type="entry name" value="MFS_trans_sf"/>
</dbReference>
<dbReference type="FunFam" id="1.20.1250.20:FF:000034">
    <property type="entry name" value="MFS general substrate transporter"/>
    <property type="match status" value="1"/>
</dbReference>
<feature type="transmembrane region" description="Helical" evidence="6">
    <location>
        <begin position="109"/>
        <end position="128"/>
    </location>
</feature>
<feature type="transmembrane region" description="Helical" evidence="6">
    <location>
        <begin position="314"/>
        <end position="332"/>
    </location>
</feature>
<dbReference type="Proteomes" id="UP000235786">
    <property type="component" value="Unassembled WGS sequence"/>
</dbReference>
<evidence type="ECO:0000256" key="1">
    <source>
        <dbReference type="ARBA" id="ARBA00004141"/>
    </source>
</evidence>
<evidence type="ECO:0000256" key="4">
    <source>
        <dbReference type="ARBA" id="ARBA00022989"/>
    </source>
</evidence>
<gene>
    <name evidence="8" type="ORF">L207DRAFT_417969</name>
</gene>
<organism evidence="8 9">
    <name type="scientific">Hyaloscypha variabilis (strain UAMH 11265 / GT02V1 / F)</name>
    <name type="common">Meliniomyces variabilis</name>
    <dbReference type="NCBI Taxonomy" id="1149755"/>
    <lineage>
        <taxon>Eukaryota</taxon>
        <taxon>Fungi</taxon>
        <taxon>Dikarya</taxon>
        <taxon>Ascomycota</taxon>
        <taxon>Pezizomycotina</taxon>
        <taxon>Leotiomycetes</taxon>
        <taxon>Helotiales</taxon>
        <taxon>Hyaloscyphaceae</taxon>
        <taxon>Hyaloscypha</taxon>
        <taxon>Hyaloscypha variabilis</taxon>
    </lineage>
</organism>
<keyword evidence="9" id="KW-1185">Reference proteome</keyword>
<dbReference type="AlphaFoldDB" id="A0A2J6S5K2"/>
<feature type="transmembrane region" description="Helical" evidence="6">
    <location>
        <begin position="169"/>
        <end position="193"/>
    </location>
</feature>
<dbReference type="PROSITE" id="PS50850">
    <property type="entry name" value="MFS"/>
    <property type="match status" value="1"/>
</dbReference>
<protein>
    <submittedName>
        <fullName evidence="8">Major facilitator superfamily transporter</fullName>
    </submittedName>
</protein>
<dbReference type="InterPro" id="IPR020846">
    <property type="entry name" value="MFS_dom"/>
</dbReference>
<feature type="transmembrane region" description="Helical" evidence="6">
    <location>
        <begin position="277"/>
        <end position="302"/>
    </location>
</feature>
<evidence type="ECO:0000313" key="8">
    <source>
        <dbReference type="EMBL" id="PMD46037.1"/>
    </source>
</evidence>
<proteinExistence type="predicted"/>
<keyword evidence="5 6" id="KW-0472">Membrane</keyword>
<feature type="transmembrane region" description="Helical" evidence="6">
    <location>
        <begin position="339"/>
        <end position="358"/>
    </location>
</feature>
<dbReference type="Gene3D" id="1.20.1250.20">
    <property type="entry name" value="MFS general substrate transporter like domains"/>
    <property type="match status" value="2"/>
</dbReference>
<name>A0A2J6S5K2_HYAVF</name>
<dbReference type="InterPro" id="IPR011701">
    <property type="entry name" value="MFS"/>
</dbReference>
<evidence type="ECO:0000313" key="9">
    <source>
        <dbReference type="Proteomes" id="UP000235786"/>
    </source>
</evidence>
<evidence type="ECO:0000256" key="2">
    <source>
        <dbReference type="ARBA" id="ARBA00022448"/>
    </source>
</evidence>
<sequence>MSEKAVQVVSQTTRRPAFKSPTLDDAESKALTRRILWKLDTRVLPPITILYLCNFFDRSNVGNAKILGLETDLHLVGKQYATALCIFYVFYVLADVPSNLFLKKATPRVWLSLLAVLWGISVMCIGFVRNYAGFFVLRCLLGLFEGGLYPGSLLYLSTMYTREELALRVGVFYSSASLSGAFGGLLASGLSHIPPTSIVDGSWRWIFIIEGLLTVVCGIAAVGLIPNSIETASFLTPGEQEHALARLDLSNNVSGSPTEPEAFRWSKVVRGILSPQLWFTGLAYFAICCALYSFSLFLPTIIVSLGYSGSKAQLMTVPPYAVAAMTVTLYAFLSDRLRLRGVLSLFALPLGVIGYAVIARVESNSVKYGMTLLMGVGIYSSVPPILVWLLNNSTGHYKRATSGAMQLVLANCGGIVAAFLYPNSEKPLYYKSHNVAMGCLLAACVLILLNVLYCWKVNTDKAKGKYDKYAGYGDDRDPSFKMSL</sequence>
<dbReference type="GO" id="GO:0016020">
    <property type="term" value="C:membrane"/>
    <property type="evidence" value="ECO:0007669"/>
    <property type="project" value="UniProtKB-SubCell"/>
</dbReference>
<feature type="transmembrane region" description="Helical" evidence="6">
    <location>
        <begin position="205"/>
        <end position="225"/>
    </location>
</feature>
<evidence type="ECO:0000256" key="5">
    <source>
        <dbReference type="ARBA" id="ARBA00023136"/>
    </source>
</evidence>
<dbReference type="SUPFAM" id="SSF103473">
    <property type="entry name" value="MFS general substrate transporter"/>
    <property type="match status" value="1"/>
</dbReference>
<feature type="transmembrane region" description="Helical" evidence="6">
    <location>
        <begin position="403"/>
        <end position="422"/>
    </location>
</feature>
<keyword evidence="4 6" id="KW-1133">Transmembrane helix</keyword>
<feature type="transmembrane region" description="Helical" evidence="6">
    <location>
        <begin position="434"/>
        <end position="455"/>
    </location>
</feature>